<name>A0A4S8SA96_AURPU</name>
<dbReference type="AlphaFoldDB" id="A0A4S8SA96"/>
<dbReference type="Proteomes" id="UP000304951">
    <property type="component" value="Unassembled WGS sequence"/>
</dbReference>
<evidence type="ECO:0000313" key="2">
    <source>
        <dbReference type="EMBL" id="THV67125.1"/>
    </source>
</evidence>
<evidence type="ECO:0000256" key="1">
    <source>
        <dbReference type="SAM" id="MobiDB-lite"/>
    </source>
</evidence>
<feature type="compositionally biased region" description="Basic and acidic residues" evidence="1">
    <location>
        <begin position="248"/>
        <end position="260"/>
    </location>
</feature>
<dbReference type="EMBL" id="QZAF01000441">
    <property type="protein sequence ID" value="THV67125.1"/>
    <property type="molecule type" value="Genomic_DNA"/>
</dbReference>
<protein>
    <submittedName>
        <fullName evidence="2">Uncharacterized protein</fullName>
    </submittedName>
</protein>
<comment type="caution">
    <text evidence="2">The sequence shown here is derived from an EMBL/GenBank/DDBJ whole genome shotgun (WGS) entry which is preliminary data.</text>
</comment>
<feature type="compositionally biased region" description="Basic residues" evidence="1">
    <location>
        <begin position="309"/>
        <end position="321"/>
    </location>
</feature>
<sequence length="379" mass="41471">TRTYNEVLTKSSGQTDITFDFLLQLYRIAKKYEVDDLAILAADHFVQKLTTVQLSEVGNIVQSLLGEGGNLGEYLAAFMMREHNRLMQQPSFVSMLANHWPFLFQLMHNMGHWVLDVRSLPIEEDDAEYTEYSSDDDWVEDKQLDANDAENTEDAEDGGGGPPPGFTEVQVNRMTNHEDAGDDPESLPDTAGMQIDRLPRAYSETRAVQESNDGGSIDTCTRGRALTGGKGHALIGGKARFLSGGKAPRSDPHTEDRMSREYPNPPAAQDTNRRGYVGNGTGGYASRKTKATPSDNKGSNGGVGVATPIRRHPGRRQRPRTPHLAPYTRRIPVEEAVDQSMDAQSSLIETTAQLAAARTRCECCTQGALGSGLSLTNGR</sequence>
<feature type="non-terminal residue" evidence="2">
    <location>
        <position position="1"/>
    </location>
</feature>
<feature type="region of interest" description="Disordered" evidence="1">
    <location>
        <begin position="205"/>
        <end position="322"/>
    </location>
</feature>
<reference evidence="2" key="1">
    <citation type="submission" date="2018-10" db="EMBL/GenBank/DDBJ databases">
        <title>Fifty Aureobasidium pullulans genomes reveal a recombining polyextremotolerant generalist.</title>
        <authorList>
            <person name="Gostincar C."/>
            <person name="Turk M."/>
            <person name="Zajc J."/>
            <person name="Gunde-Cimerman N."/>
        </authorList>
    </citation>
    <scope>NUCLEOTIDE SEQUENCE [LARGE SCALE GENOMIC DNA]</scope>
    <source>
        <strain evidence="2">EXF-11900</strain>
    </source>
</reference>
<gene>
    <name evidence="2" type="ORF">D6D28_07749</name>
</gene>
<organism evidence="2">
    <name type="scientific">Aureobasidium pullulans</name>
    <name type="common">Black yeast</name>
    <name type="synonym">Pullularia pullulans</name>
    <dbReference type="NCBI Taxonomy" id="5580"/>
    <lineage>
        <taxon>Eukaryota</taxon>
        <taxon>Fungi</taxon>
        <taxon>Dikarya</taxon>
        <taxon>Ascomycota</taxon>
        <taxon>Pezizomycotina</taxon>
        <taxon>Dothideomycetes</taxon>
        <taxon>Dothideomycetidae</taxon>
        <taxon>Dothideales</taxon>
        <taxon>Saccotheciaceae</taxon>
        <taxon>Aureobasidium</taxon>
    </lineage>
</organism>
<proteinExistence type="predicted"/>
<accession>A0A4S8SA96</accession>